<dbReference type="SMART" id="SM00331">
    <property type="entry name" value="PP2C_SIG"/>
    <property type="match status" value="1"/>
</dbReference>
<dbReference type="InterPro" id="IPR015655">
    <property type="entry name" value="PP2C"/>
</dbReference>
<feature type="compositionally biased region" description="Polar residues" evidence="6">
    <location>
        <begin position="320"/>
        <end position="346"/>
    </location>
</feature>
<dbReference type="GO" id="GO:0046872">
    <property type="term" value="F:metal ion binding"/>
    <property type="evidence" value="ECO:0007669"/>
    <property type="project" value="UniProtKB-KW"/>
</dbReference>
<evidence type="ECO:0000256" key="5">
    <source>
        <dbReference type="RuleBase" id="RU003465"/>
    </source>
</evidence>
<dbReference type="AlphaFoldDB" id="A0A2R5G828"/>
<feature type="region of interest" description="Disordered" evidence="6">
    <location>
        <begin position="369"/>
        <end position="411"/>
    </location>
</feature>
<sequence>MAEESWHSQHSKDPEAREREDFGANGEFACIAKQGKRDYMEDCFSTHLSAGKDNIHLFGVYDGHGGSLCAEFCADELLHTLAQHAQLETNPKRAMQAAFEFLDSVFCELSHEHLLQDGSTATVAIVCRDEKQQASLTVGNVGDSRCVLVRAGKEVDVLTRDHLPSLDDEAERIRDQGGMIIMCGGLARVQGCLAVSRALGDASLKPYVTGTPEVVSRKVPMNEGPTFLCIASDGVWDEVSNDEAAEVLLARGAKDGAARLVRLALDRGSDDNLTCMAIDLRALGGSGAGSAGTADVKAAQSIGHARSSGAERKRPAPQQRVDSADTTSSASGNADESESSGASNITHDAGASASASAAGAMGIEAGADAADTTTAGLTSERSEKNVTGTASPAEQAPENQQEPRITRRKLS</sequence>
<reference evidence="8 9" key="1">
    <citation type="submission" date="2017-12" db="EMBL/GenBank/DDBJ databases">
        <title>Sequencing, de novo assembly and annotation of complete genome of a new Thraustochytrid species, strain FCC1311.</title>
        <authorList>
            <person name="Sedici K."/>
            <person name="Godart F."/>
            <person name="Aiese Cigliano R."/>
            <person name="Sanseverino W."/>
            <person name="Barakat M."/>
            <person name="Ortet P."/>
            <person name="Marechal E."/>
            <person name="Cagnac O."/>
            <person name="Amato A."/>
        </authorList>
    </citation>
    <scope>NUCLEOTIDE SEQUENCE [LARGE SCALE GENOMIC DNA]</scope>
</reference>
<dbReference type="InterPro" id="IPR001932">
    <property type="entry name" value="PPM-type_phosphatase-like_dom"/>
</dbReference>
<feature type="region of interest" description="Disordered" evidence="6">
    <location>
        <begin position="289"/>
        <end position="348"/>
    </location>
</feature>
<evidence type="ECO:0000256" key="1">
    <source>
        <dbReference type="ARBA" id="ARBA00004170"/>
    </source>
</evidence>
<dbReference type="Gene3D" id="3.60.40.10">
    <property type="entry name" value="PPM-type phosphatase domain"/>
    <property type="match status" value="1"/>
</dbReference>
<evidence type="ECO:0000313" key="8">
    <source>
        <dbReference type="EMBL" id="GBG25948.1"/>
    </source>
</evidence>
<dbReference type="CDD" id="cd00143">
    <property type="entry name" value="PP2Cc"/>
    <property type="match status" value="1"/>
</dbReference>
<dbReference type="Pfam" id="PF00481">
    <property type="entry name" value="PP2C"/>
    <property type="match status" value="1"/>
</dbReference>
<keyword evidence="9" id="KW-1185">Reference proteome</keyword>
<comment type="subcellular location">
    <subcellularLocation>
        <location evidence="1">Membrane</location>
        <topology evidence="1">Peripheral membrane protein</topology>
    </subcellularLocation>
</comment>
<evidence type="ECO:0000313" key="9">
    <source>
        <dbReference type="Proteomes" id="UP000241890"/>
    </source>
</evidence>
<dbReference type="OrthoDB" id="10264738at2759"/>
<evidence type="ECO:0000259" key="7">
    <source>
        <dbReference type="PROSITE" id="PS51746"/>
    </source>
</evidence>
<comment type="caution">
    <text evidence="8">The sequence shown here is derived from an EMBL/GenBank/DDBJ whole genome shotgun (WGS) entry which is preliminary data.</text>
</comment>
<comment type="similarity">
    <text evidence="5">Belongs to the PP2C family.</text>
</comment>
<feature type="domain" description="PPM-type phosphatase" evidence="7">
    <location>
        <begin position="27"/>
        <end position="280"/>
    </location>
</feature>
<dbReference type="InParanoid" id="A0A2R5G828"/>
<accession>A0A2R5G828</accession>
<organism evidence="8 9">
    <name type="scientific">Hondaea fermentalgiana</name>
    <dbReference type="NCBI Taxonomy" id="2315210"/>
    <lineage>
        <taxon>Eukaryota</taxon>
        <taxon>Sar</taxon>
        <taxon>Stramenopiles</taxon>
        <taxon>Bigyra</taxon>
        <taxon>Labyrinthulomycetes</taxon>
        <taxon>Thraustochytrida</taxon>
        <taxon>Thraustochytriidae</taxon>
        <taxon>Hondaea</taxon>
    </lineage>
</organism>
<dbReference type="GO" id="GO:0016020">
    <property type="term" value="C:membrane"/>
    <property type="evidence" value="ECO:0007669"/>
    <property type="project" value="UniProtKB-SubCell"/>
</dbReference>
<feature type="region of interest" description="Disordered" evidence="6">
    <location>
        <begin position="1"/>
        <end position="20"/>
    </location>
</feature>
<gene>
    <name evidence="8" type="ORF">FCC1311_021682</name>
</gene>
<proteinExistence type="inferred from homology"/>
<dbReference type="PANTHER" id="PTHR47992">
    <property type="entry name" value="PROTEIN PHOSPHATASE"/>
    <property type="match status" value="1"/>
</dbReference>
<dbReference type="Proteomes" id="UP000241890">
    <property type="component" value="Unassembled WGS sequence"/>
</dbReference>
<evidence type="ECO:0000256" key="4">
    <source>
        <dbReference type="ARBA" id="ARBA00022912"/>
    </source>
</evidence>
<dbReference type="SMART" id="SM00332">
    <property type="entry name" value="PP2Cc"/>
    <property type="match status" value="1"/>
</dbReference>
<dbReference type="PROSITE" id="PS51746">
    <property type="entry name" value="PPM_2"/>
    <property type="match status" value="1"/>
</dbReference>
<evidence type="ECO:0000256" key="6">
    <source>
        <dbReference type="SAM" id="MobiDB-lite"/>
    </source>
</evidence>
<evidence type="ECO:0000256" key="3">
    <source>
        <dbReference type="ARBA" id="ARBA00022801"/>
    </source>
</evidence>
<dbReference type="GO" id="GO:0004722">
    <property type="term" value="F:protein serine/threonine phosphatase activity"/>
    <property type="evidence" value="ECO:0007669"/>
    <property type="project" value="InterPro"/>
</dbReference>
<keyword evidence="4 5" id="KW-0904">Protein phosphatase</keyword>
<protein>
    <submittedName>
        <fullName evidence="8">Protein phosphatase, putative</fullName>
    </submittedName>
</protein>
<name>A0A2R5G828_9STRA</name>
<dbReference type="InterPro" id="IPR036457">
    <property type="entry name" value="PPM-type-like_dom_sf"/>
</dbReference>
<dbReference type="PROSITE" id="PS01032">
    <property type="entry name" value="PPM_1"/>
    <property type="match status" value="1"/>
</dbReference>
<dbReference type="EMBL" id="BEYU01000017">
    <property type="protein sequence ID" value="GBG25948.1"/>
    <property type="molecule type" value="Genomic_DNA"/>
</dbReference>
<dbReference type="InterPro" id="IPR000222">
    <property type="entry name" value="PP2C_BS"/>
</dbReference>
<keyword evidence="3 5" id="KW-0378">Hydrolase</keyword>
<feature type="compositionally biased region" description="Polar residues" evidence="6">
    <location>
        <begin position="385"/>
        <end position="403"/>
    </location>
</feature>
<keyword evidence="2" id="KW-0479">Metal-binding</keyword>
<evidence type="ECO:0000256" key="2">
    <source>
        <dbReference type="ARBA" id="ARBA00022723"/>
    </source>
</evidence>
<dbReference type="SUPFAM" id="SSF81606">
    <property type="entry name" value="PP2C-like"/>
    <property type="match status" value="1"/>
</dbReference>
<dbReference type="FunCoup" id="A0A2R5G828">
    <property type="interactions" value="3"/>
</dbReference>